<dbReference type="EMBL" id="LRBG01000038">
    <property type="protein sequence ID" value="KXU82950.1"/>
    <property type="molecule type" value="Genomic_DNA"/>
</dbReference>
<comment type="similarity">
    <text evidence="1">Belongs to the 4-hydroxybenzoyl-CoA thioesterase family.</text>
</comment>
<evidence type="ECO:0000256" key="1">
    <source>
        <dbReference type="ARBA" id="ARBA00005953"/>
    </source>
</evidence>
<keyword evidence="2" id="KW-0378">Hydrolase</keyword>
<reference evidence="3 4" key="1">
    <citation type="journal article" date="2015" name="Int. J. Syst. Evol. Microbiol.">
        <title>Burkholderia monticola sp. nov., isolated from mountain soil.</title>
        <authorList>
            <person name="Baek I."/>
            <person name="Seo B."/>
            <person name="Lee I."/>
            <person name="Yi H."/>
            <person name="Chun J."/>
        </authorList>
    </citation>
    <scope>NUCLEOTIDE SEQUENCE [LARGE SCALE GENOMIC DNA]</scope>
    <source>
        <strain evidence="3 4">JC2948</strain>
    </source>
</reference>
<dbReference type="InterPro" id="IPR050563">
    <property type="entry name" value="4-hydroxybenzoyl-CoA_TE"/>
</dbReference>
<comment type="caution">
    <text evidence="3">The sequence shown here is derived from an EMBL/GenBank/DDBJ whole genome shotgun (WGS) entry which is preliminary data.</text>
</comment>
<organism evidence="3 4">
    <name type="scientific">Paraburkholderia monticola</name>
    <dbReference type="NCBI Taxonomy" id="1399968"/>
    <lineage>
        <taxon>Bacteria</taxon>
        <taxon>Pseudomonadati</taxon>
        <taxon>Pseudomonadota</taxon>
        <taxon>Betaproteobacteria</taxon>
        <taxon>Burkholderiales</taxon>
        <taxon>Burkholderiaceae</taxon>
        <taxon>Paraburkholderia</taxon>
    </lineage>
</organism>
<dbReference type="Proteomes" id="UP000075613">
    <property type="component" value="Unassembled WGS sequence"/>
</dbReference>
<evidence type="ECO:0000313" key="4">
    <source>
        <dbReference type="Proteomes" id="UP000075613"/>
    </source>
</evidence>
<dbReference type="PANTHER" id="PTHR31793">
    <property type="entry name" value="4-HYDROXYBENZOYL-COA THIOESTERASE FAMILY MEMBER"/>
    <property type="match status" value="1"/>
</dbReference>
<dbReference type="RefSeq" id="WP_062134431.1">
    <property type="nucleotide sequence ID" value="NZ_LRBG01000038.1"/>
</dbReference>
<dbReference type="GO" id="GO:0047617">
    <property type="term" value="F:fatty acyl-CoA hydrolase activity"/>
    <property type="evidence" value="ECO:0007669"/>
    <property type="project" value="TreeGrafter"/>
</dbReference>
<dbReference type="OrthoDB" id="9799036at2"/>
<dbReference type="PANTHER" id="PTHR31793:SF27">
    <property type="entry name" value="NOVEL THIOESTERASE SUPERFAMILY DOMAIN AND SAPOSIN A-TYPE DOMAIN CONTAINING PROTEIN (0610012H03RIK)"/>
    <property type="match status" value="1"/>
</dbReference>
<dbReference type="STRING" id="1399968.CI15_27905"/>
<dbReference type="InterPro" id="IPR029069">
    <property type="entry name" value="HotDog_dom_sf"/>
</dbReference>
<gene>
    <name evidence="3" type="ORF">CI15_27905</name>
</gene>
<keyword evidence="4" id="KW-1185">Reference proteome</keyword>
<evidence type="ECO:0000256" key="2">
    <source>
        <dbReference type="ARBA" id="ARBA00022801"/>
    </source>
</evidence>
<dbReference type="SUPFAM" id="SSF54637">
    <property type="entry name" value="Thioesterase/thiol ester dehydrase-isomerase"/>
    <property type="match status" value="1"/>
</dbReference>
<evidence type="ECO:0000313" key="3">
    <source>
        <dbReference type="EMBL" id="KXU82950.1"/>
    </source>
</evidence>
<dbReference type="Pfam" id="PF13279">
    <property type="entry name" value="4HBT_2"/>
    <property type="match status" value="1"/>
</dbReference>
<accession>A0A149PD57</accession>
<dbReference type="CDD" id="cd00586">
    <property type="entry name" value="4HBT"/>
    <property type="match status" value="1"/>
</dbReference>
<dbReference type="Gene3D" id="3.10.129.10">
    <property type="entry name" value="Hotdog Thioesterase"/>
    <property type="match status" value="1"/>
</dbReference>
<protein>
    <submittedName>
        <fullName evidence="3">Thioesterase</fullName>
    </submittedName>
</protein>
<proteinExistence type="inferred from homology"/>
<sequence>MKNPLARGRDAYPYLLPIQTRWMDNDVYGHVNNVVYYSYFDTVVNEYLLRERVLDFESSDAIGLVVQTQCEYFSSVAFPDRLTVGLCAVRIGTSSVRYEIGLFRECDAIPAAQGHFVHVYVDRVTRKPKPLSDALRAALMPLLLIEQPD</sequence>
<name>A0A149PD57_9BURK</name>
<dbReference type="AlphaFoldDB" id="A0A149PD57"/>